<name>A0A8T2S822_CERRI</name>
<dbReference type="PANTHER" id="PTHR35296:SF8">
    <property type="entry name" value="SMALL AUXIN-UP RNA-RELATED"/>
    <property type="match status" value="1"/>
</dbReference>
<dbReference type="GO" id="GO:0009733">
    <property type="term" value="P:response to auxin"/>
    <property type="evidence" value="ECO:0007669"/>
    <property type="project" value="InterPro"/>
</dbReference>
<comment type="similarity">
    <text evidence="1">Belongs to the ARG7 family.</text>
</comment>
<organism evidence="2 3">
    <name type="scientific">Ceratopteris richardii</name>
    <name type="common">Triangle waterfern</name>
    <dbReference type="NCBI Taxonomy" id="49495"/>
    <lineage>
        <taxon>Eukaryota</taxon>
        <taxon>Viridiplantae</taxon>
        <taxon>Streptophyta</taxon>
        <taxon>Embryophyta</taxon>
        <taxon>Tracheophyta</taxon>
        <taxon>Polypodiopsida</taxon>
        <taxon>Polypodiidae</taxon>
        <taxon>Polypodiales</taxon>
        <taxon>Pteridineae</taxon>
        <taxon>Pteridaceae</taxon>
        <taxon>Parkerioideae</taxon>
        <taxon>Ceratopteris</taxon>
    </lineage>
</organism>
<dbReference type="OMA" id="DENRCSG"/>
<sequence>MSASAGIAAVKIQRIKSFLKRWHSLAKVREAHLQSDTTVDDVPYMTSALELVGRNDEEYIGGSRAQLERREATAALATGELVPEGFAVAFVGSRRRKYVVRCEHLDHPLFQELRQRSEALRIDQSSGPALGCEVVLFEHLLWLLDSDDLALHTDCIQELADLYMPRDG</sequence>
<proteinExistence type="inferred from homology"/>
<dbReference type="PANTHER" id="PTHR35296">
    <property type="entry name" value="EXPRESSED PROTEIN"/>
    <property type="match status" value="1"/>
</dbReference>
<dbReference type="AlphaFoldDB" id="A0A8T2S822"/>
<evidence type="ECO:0000313" key="3">
    <source>
        <dbReference type="Proteomes" id="UP000825935"/>
    </source>
</evidence>
<evidence type="ECO:0000256" key="1">
    <source>
        <dbReference type="ARBA" id="ARBA00006974"/>
    </source>
</evidence>
<comment type="caution">
    <text evidence="2">The sequence shown here is derived from an EMBL/GenBank/DDBJ whole genome shotgun (WGS) entry which is preliminary data.</text>
</comment>
<dbReference type="Proteomes" id="UP000825935">
    <property type="component" value="Chromosome 22"/>
</dbReference>
<accession>A0A8T2S822</accession>
<dbReference type="Pfam" id="PF02519">
    <property type="entry name" value="Auxin_inducible"/>
    <property type="match status" value="1"/>
</dbReference>
<evidence type="ECO:0000313" key="2">
    <source>
        <dbReference type="EMBL" id="KAH7307154.1"/>
    </source>
</evidence>
<protein>
    <recommendedName>
        <fullName evidence="4">Small auxin up regulated protein</fullName>
    </recommendedName>
</protein>
<reference evidence="2" key="1">
    <citation type="submission" date="2021-08" db="EMBL/GenBank/DDBJ databases">
        <title>WGS assembly of Ceratopteris richardii.</title>
        <authorList>
            <person name="Marchant D.B."/>
            <person name="Chen G."/>
            <person name="Jenkins J."/>
            <person name="Shu S."/>
            <person name="Leebens-Mack J."/>
            <person name="Grimwood J."/>
            <person name="Schmutz J."/>
            <person name="Soltis P."/>
            <person name="Soltis D."/>
            <person name="Chen Z.-H."/>
        </authorList>
    </citation>
    <scope>NUCLEOTIDE SEQUENCE</scope>
    <source>
        <strain evidence="2">Whitten #5841</strain>
        <tissue evidence="2">Leaf</tissue>
    </source>
</reference>
<gene>
    <name evidence="2" type="ORF">KP509_22G048400</name>
</gene>
<evidence type="ECO:0008006" key="4">
    <source>
        <dbReference type="Google" id="ProtNLM"/>
    </source>
</evidence>
<keyword evidence="3" id="KW-1185">Reference proteome</keyword>
<dbReference type="EMBL" id="CM035427">
    <property type="protein sequence ID" value="KAH7307154.1"/>
    <property type="molecule type" value="Genomic_DNA"/>
</dbReference>
<dbReference type="InterPro" id="IPR003676">
    <property type="entry name" value="SAUR_fam"/>
</dbReference>
<dbReference type="OrthoDB" id="1924524at2759"/>